<reference evidence="7 8" key="1">
    <citation type="submission" date="2016-10" db="EMBL/GenBank/DDBJ databases">
        <authorList>
            <person name="de Groot N.N."/>
        </authorList>
    </citation>
    <scope>NUCLEOTIDE SEQUENCE [LARGE SCALE GENOMIC DNA]</scope>
    <source>
        <strain evidence="7 8">MT12</strain>
    </source>
</reference>
<dbReference type="Pfam" id="PF01555">
    <property type="entry name" value="N6_N4_Mtase"/>
    <property type="match status" value="1"/>
</dbReference>
<evidence type="ECO:0000256" key="2">
    <source>
        <dbReference type="ARBA" id="ARBA00022679"/>
    </source>
</evidence>
<accession>A0A1H4NQ99</accession>
<dbReference type="InterPro" id="IPR029063">
    <property type="entry name" value="SAM-dependent_MTases_sf"/>
</dbReference>
<dbReference type="GO" id="GO:0008170">
    <property type="term" value="F:N-methyltransferase activity"/>
    <property type="evidence" value="ECO:0007669"/>
    <property type="project" value="InterPro"/>
</dbReference>
<sequence>MTVRILNGDCRAVVRLLPSNSVHACVCSPPYFRLRDYKMAGQIGLENSPEAYIAELVDLFREIRRVLRDDGSLWINIGDCYAGSGRGGNPAAASSTLLGTLQSQEASMVVRQNWEIGASSRTAAQTERGSRLPAGIQAKAQGDGAIGRAWEPPPGGLKQKDLIGIPWMLAFALRADGWWLRKDNIWAKPNGMPESTRDRSTSAHEYVFHLTKSETYYHGYEDVRLPAAPESVTRLARAMRDRLGAEDGGLVVSGGGYAPDGQPPHAGARKRDRQRGHGRRHAGFNDRWDGMSVAEQRANGAALRSVWWVAPGGFNDEFCTGCRRFYASADVGRLRTEKVERDGRKFTLRYCECGSHQDWLNHFAVMPPEVAAVCILAGVPPGGTVLDPFAGAGTTGLVADRLQRDAILIELNADYAEMAARRISASHPMLTSVELEAVSA</sequence>
<evidence type="ECO:0000256" key="4">
    <source>
        <dbReference type="RuleBase" id="RU362026"/>
    </source>
</evidence>
<dbReference type="Gene3D" id="3.40.50.150">
    <property type="entry name" value="Vaccinia Virus protein VP39"/>
    <property type="match status" value="1"/>
</dbReference>
<comment type="similarity">
    <text evidence="4">Belongs to the N(4)/N(6)-methyltransferase family.</text>
</comment>
<feature type="compositionally biased region" description="Basic residues" evidence="5">
    <location>
        <begin position="267"/>
        <end position="282"/>
    </location>
</feature>
<dbReference type="InterPro" id="IPR002941">
    <property type="entry name" value="DNA_methylase_N4/N6"/>
</dbReference>
<keyword evidence="2" id="KW-0808">Transferase</keyword>
<dbReference type="GO" id="GO:0009007">
    <property type="term" value="F:site-specific DNA-methyltransferase (adenine-specific) activity"/>
    <property type="evidence" value="ECO:0007669"/>
    <property type="project" value="UniProtKB-EC"/>
</dbReference>
<dbReference type="SUPFAM" id="SSF53335">
    <property type="entry name" value="S-adenosyl-L-methionine-dependent methyltransferases"/>
    <property type="match status" value="1"/>
</dbReference>
<dbReference type="AlphaFoldDB" id="A0A1H4NQ99"/>
<gene>
    <name evidence="7" type="ORF">SAMN05444164_0697</name>
</gene>
<dbReference type="EMBL" id="FNTH01000001">
    <property type="protein sequence ID" value="SEB97387.1"/>
    <property type="molecule type" value="Genomic_DNA"/>
</dbReference>
<feature type="domain" description="DNA methylase N-4/N-6" evidence="6">
    <location>
        <begin position="22"/>
        <end position="420"/>
    </location>
</feature>
<evidence type="ECO:0000256" key="3">
    <source>
        <dbReference type="ARBA" id="ARBA00047942"/>
    </source>
</evidence>
<evidence type="ECO:0000259" key="6">
    <source>
        <dbReference type="Pfam" id="PF01555"/>
    </source>
</evidence>
<comment type="catalytic activity">
    <reaction evidence="3">
        <text>a 2'-deoxyadenosine in DNA + S-adenosyl-L-methionine = an N(6)-methyl-2'-deoxyadenosine in DNA + S-adenosyl-L-homocysteine + H(+)</text>
        <dbReference type="Rhea" id="RHEA:15197"/>
        <dbReference type="Rhea" id="RHEA-COMP:12418"/>
        <dbReference type="Rhea" id="RHEA-COMP:12419"/>
        <dbReference type="ChEBI" id="CHEBI:15378"/>
        <dbReference type="ChEBI" id="CHEBI:57856"/>
        <dbReference type="ChEBI" id="CHEBI:59789"/>
        <dbReference type="ChEBI" id="CHEBI:90615"/>
        <dbReference type="ChEBI" id="CHEBI:90616"/>
        <dbReference type="EC" id="2.1.1.72"/>
    </reaction>
</comment>
<evidence type="ECO:0000313" key="7">
    <source>
        <dbReference type="EMBL" id="SEB97387.1"/>
    </source>
</evidence>
<dbReference type="GO" id="GO:0003677">
    <property type="term" value="F:DNA binding"/>
    <property type="evidence" value="ECO:0007669"/>
    <property type="project" value="InterPro"/>
</dbReference>
<dbReference type="RefSeq" id="WP_171947577.1">
    <property type="nucleotide sequence ID" value="NZ_FNTH01000001.1"/>
</dbReference>
<name>A0A1H4NQ99_9BRAD</name>
<keyword evidence="1 7" id="KW-0489">Methyltransferase</keyword>
<evidence type="ECO:0000256" key="5">
    <source>
        <dbReference type="SAM" id="MobiDB-lite"/>
    </source>
</evidence>
<evidence type="ECO:0000313" key="8">
    <source>
        <dbReference type="Proteomes" id="UP000198992"/>
    </source>
</evidence>
<protein>
    <recommendedName>
        <fullName evidence="4">Methyltransferase</fullName>
        <ecNumber evidence="4">2.1.1.-</ecNumber>
    </recommendedName>
</protein>
<dbReference type="GO" id="GO:0032259">
    <property type="term" value="P:methylation"/>
    <property type="evidence" value="ECO:0007669"/>
    <property type="project" value="UniProtKB-KW"/>
</dbReference>
<dbReference type="Proteomes" id="UP000198992">
    <property type="component" value="Unassembled WGS sequence"/>
</dbReference>
<dbReference type="EC" id="2.1.1.-" evidence="4"/>
<evidence type="ECO:0000256" key="1">
    <source>
        <dbReference type="ARBA" id="ARBA00022603"/>
    </source>
</evidence>
<dbReference type="InterPro" id="IPR001091">
    <property type="entry name" value="RM_Methyltransferase"/>
</dbReference>
<dbReference type="PRINTS" id="PR00508">
    <property type="entry name" value="S21N4MTFRASE"/>
</dbReference>
<proteinExistence type="inferred from homology"/>
<organism evidence="7 8">
    <name type="scientific">Bradyrhizobium erythrophlei</name>
    <dbReference type="NCBI Taxonomy" id="1437360"/>
    <lineage>
        <taxon>Bacteria</taxon>
        <taxon>Pseudomonadati</taxon>
        <taxon>Pseudomonadota</taxon>
        <taxon>Alphaproteobacteria</taxon>
        <taxon>Hyphomicrobiales</taxon>
        <taxon>Nitrobacteraceae</taxon>
        <taxon>Bradyrhizobium</taxon>
    </lineage>
</organism>
<feature type="region of interest" description="Disordered" evidence="5">
    <location>
        <begin position="254"/>
        <end position="285"/>
    </location>
</feature>